<accession>A0A9W6IQH8</accession>
<dbReference type="CDD" id="cd03048">
    <property type="entry name" value="GST_N_Ure2p_like"/>
    <property type="match status" value="1"/>
</dbReference>
<dbReference type="EMBL" id="BSFE01000009">
    <property type="protein sequence ID" value="GLK53256.1"/>
    <property type="molecule type" value="Genomic_DNA"/>
</dbReference>
<dbReference type="InterPro" id="IPR036282">
    <property type="entry name" value="Glutathione-S-Trfase_C_sf"/>
</dbReference>
<dbReference type="InterPro" id="IPR010987">
    <property type="entry name" value="Glutathione-S-Trfase_C-like"/>
</dbReference>
<evidence type="ECO:0000259" key="5">
    <source>
        <dbReference type="PROSITE" id="PS50405"/>
    </source>
</evidence>
<dbReference type="AlphaFoldDB" id="A0A9W6IQH8"/>
<reference evidence="6" key="2">
    <citation type="submission" date="2023-01" db="EMBL/GenBank/DDBJ databases">
        <authorList>
            <person name="Sun Q."/>
            <person name="Evtushenko L."/>
        </authorList>
    </citation>
    <scope>NUCLEOTIDE SEQUENCE</scope>
    <source>
        <strain evidence="6">VKM B-1513</strain>
    </source>
</reference>
<keyword evidence="7" id="KW-1185">Reference proteome</keyword>
<proteinExistence type="inferred from homology"/>
<name>A0A9W6IQH8_9PROT</name>
<evidence type="ECO:0000313" key="6">
    <source>
        <dbReference type="EMBL" id="GLK53256.1"/>
    </source>
</evidence>
<dbReference type="Pfam" id="PF02798">
    <property type="entry name" value="GST_N"/>
    <property type="match status" value="1"/>
</dbReference>
<dbReference type="SFLD" id="SFLDS00019">
    <property type="entry name" value="Glutathione_Transferase_(cytos"/>
    <property type="match status" value="1"/>
</dbReference>
<feature type="domain" description="GST N-terminal" evidence="4">
    <location>
        <begin position="1"/>
        <end position="82"/>
    </location>
</feature>
<dbReference type="PANTHER" id="PTHR44051">
    <property type="entry name" value="GLUTATHIONE S-TRANSFERASE-RELATED"/>
    <property type="match status" value="1"/>
</dbReference>
<dbReference type="PROSITE" id="PS50405">
    <property type="entry name" value="GST_CTER"/>
    <property type="match status" value="1"/>
</dbReference>
<evidence type="ECO:0000259" key="4">
    <source>
        <dbReference type="PROSITE" id="PS50404"/>
    </source>
</evidence>
<dbReference type="GO" id="GO:0016740">
    <property type="term" value="F:transferase activity"/>
    <property type="evidence" value="ECO:0007669"/>
    <property type="project" value="UniProtKB-KW"/>
</dbReference>
<feature type="domain" description="GST C-terminal" evidence="5">
    <location>
        <begin position="85"/>
        <end position="216"/>
    </location>
</feature>
<dbReference type="PROSITE" id="PS50404">
    <property type="entry name" value="GST_NTER"/>
    <property type="match status" value="1"/>
</dbReference>
<dbReference type="SUPFAM" id="SSF52833">
    <property type="entry name" value="Thioredoxin-like"/>
    <property type="match status" value="1"/>
</dbReference>
<dbReference type="InterPro" id="IPR040079">
    <property type="entry name" value="Glutathione_S-Trfase"/>
</dbReference>
<dbReference type="SFLD" id="SFLDG01150">
    <property type="entry name" value="Main.1:_Beta-like"/>
    <property type="match status" value="1"/>
</dbReference>
<evidence type="ECO:0000313" key="7">
    <source>
        <dbReference type="Proteomes" id="UP001143486"/>
    </source>
</evidence>
<dbReference type="SFLD" id="SFLDG00358">
    <property type="entry name" value="Main_(cytGST)"/>
    <property type="match status" value="1"/>
</dbReference>
<sequence length="233" mass="26074">MIDLYTAPTPNGWKVSVMLEETGLPYEVHPVDLMKGQQKTPEFLALNPNGRIPVIVDREADLTIFESGAILIYLAEKSGRFMPSDTKQRMAVLQWLMFQMGGLGPMMGQANVFYRYMPEKIETAIQRYQAETARLFGVLDGQLAQNEFLAGDYSIADIANWCWARTAFWSGVDREPFPHLNRWIAQIEDRPAAQAGVKVPVDISELLGGSEAKNKAETFVRGARTIVTTGKDD</sequence>
<dbReference type="Proteomes" id="UP001143486">
    <property type="component" value="Unassembled WGS sequence"/>
</dbReference>
<dbReference type="SFLD" id="SFLDG01151">
    <property type="entry name" value="Main.2:_Nu-like"/>
    <property type="match status" value="1"/>
</dbReference>
<gene>
    <name evidence="6" type="ORF">GCM10017621_27640</name>
</gene>
<dbReference type="PANTHER" id="PTHR44051:SF22">
    <property type="entry name" value="DISULFIDE-BOND OXIDOREDUCTASE YGHU"/>
    <property type="match status" value="1"/>
</dbReference>
<dbReference type="Gene3D" id="1.20.1050.10">
    <property type="match status" value="1"/>
</dbReference>
<comment type="caution">
    <text evidence="6">The sequence shown here is derived from an EMBL/GenBank/DDBJ whole genome shotgun (WGS) entry which is preliminary data.</text>
</comment>
<reference evidence="6" key="1">
    <citation type="journal article" date="2014" name="Int. J. Syst. Evol. Microbiol.">
        <title>Complete genome sequence of Corynebacterium casei LMG S-19264T (=DSM 44701T), isolated from a smear-ripened cheese.</title>
        <authorList>
            <consortium name="US DOE Joint Genome Institute (JGI-PGF)"/>
            <person name="Walter F."/>
            <person name="Albersmeier A."/>
            <person name="Kalinowski J."/>
            <person name="Ruckert C."/>
        </authorList>
    </citation>
    <scope>NUCLEOTIDE SEQUENCE</scope>
    <source>
        <strain evidence="6">VKM B-1513</strain>
    </source>
</reference>
<dbReference type="InterPro" id="IPR036249">
    <property type="entry name" value="Thioredoxin-like_sf"/>
</dbReference>
<organism evidence="6 7">
    <name type="scientific">Maricaulis virginensis</name>
    <dbReference type="NCBI Taxonomy" id="144022"/>
    <lineage>
        <taxon>Bacteria</taxon>
        <taxon>Pseudomonadati</taxon>
        <taxon>Pseudomonadota</taxon>
        <taxon>Alphaproteobacteria</taxon>
        <taxon>Maricaulales</taxon>
        <taxon>Maricaulaceae</taxon>
        <taxon>Maricaulis</taxon>
    </lineage>
</organism>
<evidence type="ECO:0000256" key="1">
    <source>
        <dbReference type="ARBA" id="ARBA00007409"/>
    </source>
</evidence>
<comment type="similarity">
    <text evidence="1 3">Belongs to the GST superfamily.</text>
</comment>
<dbReference type="RefSeq" id="WP_271187609.1">
    <property type="nucleotide sequence ID" value="NZ_BSFE01000009.1"/>
</dbReference>
<keyword evidence="2" id="KW-0808">Transferase</keyword>
<dbReference type="InterPro" id="IPR004045">
    <property type="entry name" value="Glutathione_S-Trfase_N"/>
</dbReference>
<dbReference type="Pfam" id="PF00043">
    <property type="entry name" value="GST_C"/>
    <property type="match status" value="1"/>
</dbReference>
<dbReference type="Gene3D" id="3.40.30.10">
    <property type="entry name" value="Glutaredoxin"/>
    <property type="match status" value="1"/>
</dbReference>
<dbReference type="FunFam" id="3.40.30.10:FF:000039">
    <property type="entry name" value="Glutathione S-transferase domain"/>
    <property type="match status" value="1"/>
</dbReference>
<evidence type="ECO:0000256" key="2">
    <source>
        <dbReference type="ARBA" id="ARBA00022679"/>
    </source>
</evidence>
<dbReference type="InterPro" id="IPR004046">
    <property type="entry name" value="GST_C"/>
</dbReference>
<protein>
    <submittedName>
        <fullName evidence="6">Thiol:disulfide oxidoreductase</fullName>
    </submittedName>
</protein>
<dbReference type="SUPFAM" id="SSF47616">
    <property type="entry name" value="GST C-terminal domain-like"/>
    <property type="match status" value="1"/>
</dbReference>
<evidence type="ECO:0000256" key="3">
    <source>
        <dbReference type="RuleBase" id="RU003494"/>
    </source>
</evidence>